<accession>A0ABW5ZCV2</accession>
<name>A0ABW5ZCV2_9BACL</name>
<evidence type="ECO:0000313" key="2">
    <source>
        <dbReference type="Proteomes" id="UP001597561"/>
    </source>
</evidence>
<keyword evidence="2" id="KW-1185">Reference proteome</keyword>
<comment type="caution">
    <text evidence="1">The sequence shown here is derived from an EMBL/GenBank/DDBJ whole genome shotgun (WGS) entry which is preliminary data.</text>
</comment>
<proteinExistence type="predicted"/>
<sequence length="56" mass="6143">MVQKIFGLIPEIMRCVHEITTGVQNIIGVVQEIVRTDLSPKNKTAAPSKEAALKII</sequence>
<dbReference type="Proteomes" id="UP001597561">
    <property type="component" value="Unassembled WGS sequence"/>
</dbReference>
<gene>
    <name evidence="1" type="ORF">ACFS5P_02515</name>
</gene>
<dbReference type="EMBL" id="JBHUPG010000003">
    <property type="protein sequence ID" value="MFD2910740.1"/>
    <property type="molecule type" value="Genomic_DNA"/>
</dbReference>
<protein>
    <submittedName>
        <fullName evidence="1">Uncharacterized protein</fullName>
    </submittedName>
</protein>
<reference evidence="2" key="1">
    <citation type="journal article" date="2019" name="Int. J. Syst. Evol. Microbiol.">
        <title>The Global Catalogue of Microorganisms (GCM) 10K type strain sequencing project: providing services to taxonomists for standard genome sequencing and annotation.</title>
        <authorList>
            <consortium name="The Broad Institute Genomics Platform"/>
            <consortium name="The Broad Institute Genome Sequencing Center for Infectious Disease"/>
            <person name="Wu L."/>
            <person name="Ma J."/>
        </authorList>
    </citation>
    <scope>NUCLEOTIDE SEQUENCE [LARGE SCALE GENOMIC DNA]</scope>
    <source>
        <strain evidence="2">KCTC 13528</strain>
    </source>
</reference>
<dbReference type="RefSeq" id="WP_204729218.1">
    <property type="nucleotide sequence ID" value="NZ_JAFBDK010000007.1"/>
</dbReference>
<evidence type="ECO:0000313" key="1">
    <source>
        <dbReference type="EMBL" id="MFD2910740.1"/>
    </source>
</evidence>
<organism evidence="1 2">
    <name type="scientific">Jeotgalibacillus terrae</name>
    <dbReference type="NCBI Taxonomy" id="587735"/>
    <lineage>
        <taxon>Bacteria</taxon>
        <taxon>Bacillati</taxon>
        <taxon>Bacillota</taxon>
        <taxon>Bacilli</taxon>
        <taxon>Bacillales</taxon>
        <taxon>Caryophanaceae</taxon>
        <taxon>Jeotgalibacillus</taxon>
    </lineage>
</organism>